<proteinExistence type="predicted"/>
<evidence type="ECO:0000313" key="2">
    <source>
        <dbReference type="Proteomes" id="UP001239111"/>
    </source>
</evidence>
<comment type="caution">
    <text evidence="1">The sequence shown here is derived from an EMBL/GenBank/DDBJ whole genome shotgun (WGS) entry which is preliminary data.</text>
</comment>
<reference evidence="1" key="1">
    <citation type="submission" date="2023-04" db="EMBL/GenBank/DDBJ databases">
        <title>A chromosome-level genome assembly of the parasitoid wasp Eretmocerus hayati.</title>
        <authorList>
            <person name="Zhong Y."/>
            <person name="Liu S."/>
            <person name="Liu Y."/>
        </authorList>
    </citation>
    <scope>NUCLEOTIDE SEQUENCE</scope>
    <source>
        <strain evidence="1">ZJU_SS_LIU_2023</strain>
    </source>
</reference>
<protein>
    <submittedName>
        <fullName evidence="1">Uncharacterized protein</fullName>
    </submittedName>
</protein>
<sequence length="181" mass="18886">MELRALGGKVARDLHRELSRSTLALAHGFDASRAGAAALLLASASVICFPGPATTQQALTLTILSHTPGIARGSARPSADTSPDIGGIVAEPAGVAPRTPRRLARAARLGEKASRLESARVRPEASEAARLLRPEEHNTQYAVETARQARARECARPVGVASEAAWGPRDGTAQAASQQCQ</sequence>
<accession>A0ACC2NZN0</accession>
<gene>
    <name evidence="1" type="ORF">QAD02_012409</name>
</gene>
<name>A0ACC2NZN0_9HYME</name>
<dbReference type="EMBL" id="CM056742">
    <property type="protein sequence ID" value="KAJ8676622.1"/>
    <property type="molecule type" value="Genomic_DNA"/>
</dbReference>
<evidence type="ECO:0000313" key="1">
    <source>
        <dbReference type="EMBL" id="KAJ8676622.1"/>
    </source>
</evidence>
<dbReference type="Proteomes" id="UP001239111">
    <property type="component" value="Chromosome 2"/>
</dbReference>
<organism evidence="1 2">
    <name type="scientific">Eretmocerus hayati</name>
    <dbReference type="NCBI Taxonomy" id="131215"/>
    <lineage>
        <taxon>Eukaryota</taxon>
        <taxon>Metazoa</taxon>
        <taxon>Ecdysozoa</taxon>
        <taxon>Arthropoda</taxon>
        <taxon>Hexapoda</taxon>
        <taxon>Insecta</taxon>
        <taxon>Pterygota</taxon>
        <taxon>Neoptera</taxon>
        <taxon>Endopterygota</taxon>
        <taxon>Hymenoptera</taxon>
        <taxon>Apocrita</taxon>
        <taxon>Proctotrupomorpha</taxon>
        <taxon>Chalcidoidea</taxon>
        <taxon>Aphelinidae</taxon>
        <taxon>Aphelininae</taxon>
        <taxon>Eretmocerus</taxon>
    </lineage>
</organism>
<keyword evidence="2" id="KW-1185">Reference proteome</keyword>